<keyword evidence="4" id="KW-0804">Transcription</keyword>
<evidence type="ECO:0000259" key="5">
    <source>
        <dbReference type="Pfam" id="PF04542"/>
    </source>
</evidence>
<name>A0ABX8E9N8_9SPHN</name>
<evidence type="ECO:0000256" key="4">
    <source>
        <dbReference type="ARBA" id="ARBA00023163"/>
    </source>
</evidence>
<feature type="domain" description="RNA polymerase sigma factor 70 region 4 type 2" evidence="6">
    <location>
        <begin position="107"/>
        <end position="152"/>
    </location>
</feature>
<dbReference type="RefSeq" id="WP_039389168.1">
    <property type="nucleotide sequence ID" value="NZ_CP054856.1"/>
</dbReference>
<gene>
    <name evidence="7" type="ORF">HT578_15370</name>
</gene>
<accession>A0ABX8E9N8</accession>
<keyword evidence="2" id="KW-0805">Transcription regulation</keyword>
<evidence type="ECO:0000259" key="6">
    <source>
        <dbReference type="Pfam" id="PF08281"/>
    </source>
</evidence>
<dbReference type="PANTHER" id="PTHR43133">
    <property type="entry name" value="RNA POLYMERASE ECF-TYPE SIGMA FACTO"/>
    <property type="match status" value="1"/>
</dbReference>
<evidence type="ECO:0000256" key="3">
    <source>
        <dbReference type="ARBA" id="ARBA00023082"/>
    </source>
</evidence>
<dbReference type="Pfam" id="PF08281">
    <property type="entry name" value="Sigma70_r4_2"/>
    <property type="match status" value="1"/>
</dbReference>
<keyword evidence="8" id="KW-1185">Reference proteome</keyword>
<protein>
    <submittedName>
        <fullName evidence="7">Sigma-70 family RNA polymerase sigma factor</fullName>
    </submittedName>
</protein>
<dbReference type="PANTHER" id="PTHR43133:SF63">
    <property type="entry name" value="RNA POLYMERASE SIGMA FACTOR FECI-RELATED"/>
    <property type="match status" value="1"/>
</dbReference>
<dbReference type="Gene3D" id="1.10.1740.10">
    <property type="match status" value="1"/>
</dbReference>
<sequence>MHFDETAYRKLRTDIYGFAYRRLGDHTASEDVVQDSFVRLAHYAPDTVRNVGAMLRRIARNLIVDHARLGLRRAEDVPASEIEIPSEQPSQEHAMLQRERMNTVSGIIAAMPRQRREVFILRRLHGLSAKDVAAQLDISPSAVDAHVARAVLSLHRAMASQDESA</sequence>
<evidence type="ECO:0000313" key="8">
    <source>
        <dbReference type="Proteomes" id="UP000677126"/>
    </source>
</evidence>
<dbReference type="NCBIfam" id="TIGR02937">
    <property type="entry name" value="sigma70-ECF"/>
    <property type="match status" value="1"/>
</dbReference>
<dbReference type="SUPFAM" id="SSF88659">
    <property type="entry name" value="Sigma3 and sigma4 domains of RNA polymerase sigma factors"/>
    <property type="match status" value="1"/>
</dbReference>
<dbReference type="InterPro" id="IPR039425">
    <property type="entry name" value="RNA_pol_sigma-70-like"/>
</dbReference>
<evidence type="ECO:0000313" key="7">
    <source>
        <dbReference type="EMBL" id="QVM84881.1"/>
    </source>
</evidence>
<dbReference type="InterPro" id="IPR036388">
    <property type="entry name" value="WH-like_DNA-bd_sf"/>
</dbReference>
<dbReference type="InterPro" id="IPR014284">
    <property type="entry name" value="RNA_pol_sigma-70_dom"/>
</dbReference>
<dbReference type="Gene3D" id="1.10.10.10">
    <property type="entry name" value="Winged helix-like DNA-binding domain superfamily/Winged helix DNA-binding domain"/>
    <property type="match status" value="1"/>
</dbReference>
<proteinExistence type="inferred from homology"/>
<dbReference type="InterPro" id="IPR013325">
    <property type="entry name" value="RNA_pol_sigma_r2"/>
</dbReference>
<dbReference type="Pfam" id="PF04542">
    <property type="entry name" value="Sigma70_r2"/>
    <property type="match status" value="1"/>
</dbReference>
<dbReference type="EMBL" id="CP054856">
    <property type="protein sequence ID" value="QVM84881.1"/>
    <property type="molecule type" value="Genomic_DNA"/>
</dbReference>
<dbReference type="InterPro" id="IPR007627">
    <property type="entry name" value="RNA_pol_sigma70_r2"/>
</dbReference>
<dbReference type="SUPFAM" id="SSF88946">
    <property type="entry name" value="Sigma2 domain of RNA polymerase sigma factors"/>
    <property type="match status" value="1"/>
</dbReference>
<dbReference type="InterPro" id="IPR013249">
    <property type="entry name" value="RNA_pol_sigma70_r4_t2"/>
</dbReference>
<dbReference type="InterPro" id="IPR013324">
    <property type="entry name" value="RNA_pol_sigma_r3/r4-like"/>
</dbReference>
<dbReference type="Proteomes" id="UP000677126">
    <property type="component" value="Chromosome"/>
</dbReference>
<keyword evidence="3" id="KW-0731">Sigma factor</keyword>
<evidence type="ECO:0000256" key="2">
    <source>
        <dbReference type="ARBA" id="ARBA00023015"/>
    </source>
</evidence>
<comment type="similarity">
    <text evidence="1">Belongs to the sigma-70 factor family. ECF subfamily.</text>
</comment>
<feature type="domain" description="RNA polymerase sigma-70 region 2" evidence="5">
    <location>
        <begin position="8"/>
        <end position="68"/>
    </location>
</feature>
<reference evidence="7 8" key="1">
    <citation type="journal article" date="2021" name="Int. J. Syst. Evol. Microbiol.">
        <title>Novosphingobium decolorationis sp. nov., an aniline blue-decolourizing bacterium isolated from East Pacific sediment.</title>
        <authorList>
            <person name="Chen X."/>
            <person name="Dong B."/>
            <person name="Chen T."/>
            <person name="Ren N."/>
            <person name="Wang J."/>
            <person name="Xu Y."/>
            <person name="Yang J."/>
            <person name="Zhu S."/>
            <person name="Chen J."/>
        </authorList>
    </citation>
    <scope>NUCLEOTIDE SEQUENCE [LARGE SCALE GENOMIC DNA]</scope>
    <source>
        <strain evidence="7 8">502str22</strain>
    </source>
</reference>
<evidence type="ECO:0000256" key="1">
    <source>
        <dbReference type="ARBA" id="ARBA00010641"/>
    </source>
</evidence>
<organism evidence="7 8">
    <name type="scientific">Novosphingobium decolorationis</name>
    <dbReference type="NCBI Taxonomy" id="2698673"/>
    <lineage>
        <taxon>Bacteria</taxon>
        <taxon>Pseudomonadati</taxon>
        <taxon>Pseudomonadota</taxon>
        <taxon>Alphaproteobacteria</taxon>
        <taxon>Sphingomonadales</taxon>
        <taxon>Sphingomonadaceae</taxon>
        <taxon>Novosphingobium</taxon>
    </lineage>
</organism>